<comment type="similarity">
    <text evidence="3 8">Belongs to the acetolactate synthase small subunit family.</text>
</comment>
<comment type="pathway">
    <text evidence="1 8">Amino-acid biosynthesis; L-isoleucine biosynthesis; L-isoleucine from 2-oxobutanoate: step 1/4.</text>
</comment>
<dbReference type="GO" id="GO:0009099">
    <property type="term" value="P:L-valine biosynthetic process"/>
    <property type="evidence" value="ECO:0007669"/>
    <property type="project" value="UniProtKB-UniRule"/>
</dbReference>
<evidence type="ECO:0000256" key="6">
    <source>
        <dbReference type="ARBA" id="ARBA00023304"/>
    </source>
</evidence>
<name>A0A2W4CEG6_9HYPH</name>
<keyword evidence="12" id="KW-1185">Reference proteome</keyword>
<gene>
    <name evidence="11" type="primary">ilvN</name>
    <name evidence="11" type="ORF">CPY51_19720</name>
</gene>
<evidence type="ECO:0000313" key="12">
    <source>
        <dbReference type="Proteomes" id="UP000248925"/>
    </source>
</evidence>
<keyword evidence="8" id="KW-0808">Transferase</keyword>
<dbReference type="PROSITE" id="PS51671">
    <property type="entry name" value="ACT"/>
    <property type="match status" value="1"/>
</dbReference>
<evidence type="ECO:0000256" key="2">
    <source>
        <dbReference type="ARBA" id="ARBA00005025"/>
    </source>
</evidence>
<dbReference type="GO" id="GO:0003984">
    <property type="term" value="F:acetolactate synthase activity"/>
    <property type="evidence" value="ECO:0007669"/>
    <property type="project" value="UniProtKB-UniRule"/>
</dbReference>
<evidence type="ECO:0000313" key="11">
    <source>
        <dbReference type="EMBL" id="PZM11472.1"/>
    </source>
</evidence>
<dbReference type="AlphaFoldDB" id="A0A2W4CEG6"/>
<keyword evidence="6 8" id="KW-0100">Branched-chain amino acid biosynthesis</keyword>
<dbReference type="Gene3D" id="3.30.70.260">
    <property type="match status" value="1"/>
</dbReference>
<dbReference type="UniPathway" id="UPA00049">
    <property type="reaction ID" value="UER00059"/>
</dbReference>
<comment type="function">
    <text evidence="8">Catalyzes the conversion of 2 pyruvate molecules into acetolactate in the first common step of the biosynthetic pathway of the branched-amino acids such as leucine, isoleucine, and valine.</text>
</comment>
<dbReference type="InterPro" id="IPR002912">
    <property type="entry name" value="ACT_dom"/>
</dbReference>
<dbReference type="RefSeq" id="WP_111161960.1">
    <property type="nucleotide sequence ID" value="NZ_PCDP01000039.1"/>
</dbReference>
<dbReference type="Proteomes" id="UP000248925">
    <property type="component" value="Unassembled WGS sequence"/>
</dbReference>
<dbReference type="CDD" id="cd04878">
    <property type="entry name" value="ACT_AHAS"/>
    <property type="match status" value="1"/>
</dbReference>
<dbReference type="PANTHER" id="PTHR30239">
    <property type="entry name" value="ACETOLACTATE SYNTHASE SMALL SUBUNIT"/>
    <property type="match status" value="1"/>
</dbReference>
<dbReference type="UniPathway" id="UPA00047">
    <property type="reaction ID" value="UER00055"/>
</dbReference>
<dbReference type="InterPro" id="IPR054480">
    <property type="entry name" value="AHAS_small-like_ACT"/>
</dbReference>
<comment type="subunit">
    <text evidence="4 8">Dimer of large and small chains.</text>
</comment>
<dbReference type="InterPro" id="IPR045865">
    <property type="entry name" value="ACT-like_dom_sf"/>
</dbReference>
<keyword evidence="5 8" id="KW-0028">Amino-acid biosynthesis</keyword>
<evidence type="ECO:0000256" key="1">
    <source>
        <dbReference type="ARBA" id="ARBA00004974"/>
    </source>
</evidence>
<dbReference type="NCBIfam" id="TIGR00119">
    <property type="entry name" value="acolac_sm"/>
    <property type="match status" value="1"/>
</dbReference>
<feature type="domain" description="ACT" evidence="10">
    <location>
        <begin position="25"/>
        <end position="100"/>
    </location>
</feature>
<evidence type="ECO:0000256" key="7">
    <source>
        <dbReference type="ARBA" id="ARBA00048670"/>
    </source>
</evidence>
<dbReference type="GO" id="GO:1990610">
    <property type="term" value="F:acetolactate synthase regulator activity"/>
    <property type="evidence" value="ECO:0007669"/>
    <property type="project" value="UniProtKB-UniRule"/>
</dbReference>
<evidence type="ECO:0000256" key="8">
    <source>
        <dbReference type="RuleBase" id="RU368092"/>
    </source>
</evidence>
<evidence type="ECO:0000256" key="5">
    <source>
        <dbReference type="ARBA" id="ARBA00022605"/>
    </source>
</evidence>
<evidence type="ECO:0000256" key="4">
    <source>
        <dbReference type="ARBA" id="ARBA00011744"/>
    </source>
</evidence>
<dbReference type="GO" id="GO:0009097">
    <property type="term" value="P:isoleucine biosynthetic process"/>
    <property type="evidence" value="ECO:0007669"/>
    <property type="project" value="UniProtKB-UniRule"/>
</dbReference>
<reference evidence="11 12" key="1">
    <citation type="journal article" date="2018" name="Sci. Rep.">
        <title>Rhizobium tumorigenes sp. nov., a novel plant tumorigenic bacterium isolated from cane gall tumors on thornless blackberry.</title>
        <authorList>
            <person name="Kuzmanovi N."/>
            <person name="Smalla K."/>
            <person name="Gronow S."/>
            <person name="PuBawska J."/>
        </authorList>
    </citation>
    <scope>NUCLEOTIDE SEQUENCE [LARGE SCALE GENOMIC DNA]</scope>
    <source>
        <strain evidence="11 12">CCBAU 85046</strain>
    </source>
</reference>
<dbReference type="InterPro" id="IPR004789">
    <property type="entry name" value="Acetalactate_synth_ssu"/>
</dbReference>
<dbReference type="EMBL" id="PCDP01000039">
    <property type="protein sequence ID" value="PZM11472.1"/>
    <property type="molecule type" value="Genomic_DNA"/>
</dbReference>
<dbReference type="GO" id="GO:0005829">
    <property type="term" value="C:cytosol"/>
    <property type="evidence" value="ECO:0007669"/>
    <property type="project" value="TreeGrafter"/>
</dbReference>
<dbReference type="EC" id="2.2.1.6" evidence="8"/>
<comment type="caution">
    <text evidence="11">The sequence shown here is derived from an EMBL/GenBank/DDBJ whole genome shotgun (WGS) entry which is preliminary data.</text>
</comment>
<dbReference type="InterPro" id="IPR039557">
    <property type="entry name" value="AHAS_ACT"/>
</dbReference>
<dbReference type="SUPFAM" id="SSF55021">
    <property type="entry name" value="ACT-like"/>
    <property type="match status" value="1"/>
</dbReference>
<comment type="catalytic activity">
    <reaction evidence="7 8">
        <text>2 pyruvate + H(+) = (2S)-2-acetolactate + CO2</text>
        <dbReference type="Rhea" id="RHEA:25249"/>
        <dbReference type="ChEBI" id="CHEBI:15361"/>
        <dbReference type="ChEBI" id="CHEBI:15378"/>
        <dbReference type="ChEBI" id="CHEBI:16526"/>
        <dbReference type="ChEBI" id="CHEBI:58476"/>
        <dbReference type="EC" id="2.2.1.6"/>
    </reaction>
</comment>
<sequence>MNSAVETGIKSTGDAAAPGGVRRASFAVIVDNEPGVLHRVVGLFSARGYNIESLAVAATDRGALTSRITIVTSGSPQVLAQIRAQLAKMISAREVFVVSDDPHSAEGQPPPVIAMSKGDAL</sequence>
<protein>
    <recommendedName>
        <fullName evidence="8">Acetolactate synthase small subunit</fullName>
        <shortName evidence="8">AHAS</shortName>
        <shortName evidence="8">ALS</shortName>
        <ecNumber evidence="8">2.2.1.6</ecNumber>
    </recommendedName>
    <alternativeName>
        <fullName evidence="8">Acetohydroxy-acid synthase small subunit</fullName>
    </alternativeName>
</protein>
<dbReference type="Pfam" id="PF22629">
    <property type="entry name" value="ACT_AHAS_ss"/>
    <property type="match status" value="1"/>
</dbReference>
<feature type="region of interest" description="Disordered" evidence="9">
    <location>
        <begin position="101"/>
        <end position="121"/>
    </location>
</feature>
<evidence type="ECO:0000259" key="10">
    <source>
        <dbReference type="PROSITE" id="PS51671"/>
    </source>
</evidence>
<evidence type="ECO:0000256" key="9">
    <source>
        <dbReference type="SAM" id="MobiDB-lite"/>
    </source>
</evidence>
<evidence type="ECO:0000256" key="3">
    <source>
        <dbReference type="ARBA" id="ARBA00006341"/>
    </source>
</evidence>
<dbReference type="OrthoDB" id="9787365at2"/>
<organism evidence="11 12">
    <name type="scientific">Rhizobium tubonense</name>
    <dbReference type="NCBI Taxonomy" id="484088"/>
    <lineage>
        <taxon>Bacteria</taxon>
        <taxon>Pseudomonadati</taxon>
        <taxon>Pseudomonadota</taxon>
        <taxon>Alphaproteobacteria</taxon>
        <taxon>Hyphomicrobiales</taxon>
        <taxon>Rhizobiaceae</taxon>
        <taxon>Rhizobium/Agrobacterium group</taxon>
        <taxon>Rhizobium</taxon>
    </lineage>
</organism>
<accession>A0A2W4CEG6</accession>
<dbReference type="PANTHER" id="PTHR30239:SF0">
    <property type="entry name" value="ACETOLACTATE SYNTHASE SMALL SUBUNIT 1, CHLOROPLASTIC"/>
    <property type="match status" value="1"/>
</dbReference>
<proteinExistence type="inferred from homology"/>
<comment type="pathway">
    <text evidence="2 8">Amino-acid biosynthesis; L-valine biosynthesis; L-valine from pyruvate: step 1/4.</text>
</comment>